<dbReference type="EC" id="3.5.1.-" evidence="2"/>
<dbReference type="SUPFAM" id="SSF55031">
    <property type="entry name" value="Bacterial exopeptidase dimerisation domain"/>
    <property type="match status" value="1"/>
</dbReference>
<evidence type="ECO:0000259" key="1">
    <source>
        <dbReference type="Pfam" id="PF07687"/>
    </source>
</evidence>
<dbReference type="InterPro" id="IPR017439">
    <property type="entry name" value="Amidohydrolase"/>
</dbReference>
<dbReference type="InterPro" id="IPR052030">
    <property type="entry name" value="Peptidase_M20/M20A_hydrolases"/>
</dbReference>
<dbReference type="Pfam" id="PF01546">
    <property type="entry name" value="Peptidase_M20"/>
    <property type="match status" value="1"/>
</dbReference>
<dbReference type="GO" id="GO:0046657">
    <property type="term" value="P:folic acid catabolic process"/>
    <property type="evidence" value="ECO:0007669"/>
    <property type="project" value="TreeGrafter"/>
</dbReference>
<dbReference type="GO" id="GO:0016805">
    <property type="term" value="F:dipeptidase activity"/>
    <property type="evidence" value="ECO:0007669"/>
    <property type="project" value="TreeGrafter"/>
</dbReference>
<reference evidence="2" key="1">
    <citation type="submission" date="2019-11" db="EMBL/GenBank/DDBJ databases">
        <authorList>
            <person name="Feng L."/>
        </authorList>
    </citation>
    <scope>NUCLEOTIDE SEQUENCE</scope>
    <source>
        <strain evidence="2">AundefinedLFYP135</strain>
    </source>
</reference>
<dbReference type="AlphaFoldDB" id="A0A6N2TGM1"/>
<dbReference type="InterPro" id="IPR002933">
    <property type="entry name" value="Peptidase_M20"/>
</dbReference>
<dbReference type="GO" id="GO:0005737">
    <property type="term" value="C:cytoplasm"/>
    <property type="evidence" value="ECO:0007669"/>
    <property type="project" value="TreeGrafter"/>
</dbReference>
<gene>
    <name evidence="2" type="primary">abgB_13</name>
    <name evidence="2" type="ORF">AULFYP135_01434</name>
</gene>
<dbReference type="PANTHER" id="PTHR30575:SF3">
    <property type="entry name" value="PEPTIDASE M20 DIMERISATION DOMAIN-CONTAINING PROTEIN"/>
    <property type="match status" value="1"/>
</dbReference>
<feature type="domain" description="Peptidase M20 dimerisation" evidence="1">
    <location>
        <begin position="211"/>
        <end position="286"/>
    </location>
</feature>
<dbReference type="NCBIfam" id="TIGR01891">
    <property type="entry name" value="amidohydrolases"/>
    <property type="match status" value="1"/>
</dbReference>
<name>A0A6N2TGM1_9FIRM</name>
<organism evidence="2">
    <name type="scientific">uncultured Anaerotruncus sp</name>
    <dbReference type="NCBI Taxonomy" id="905011"/>
    <lineage>
        <taxon>Bacteria</taxon>
        <taxon>Bacillati</taxon>
        <taxon>Bacillota</taxon>
        <taxon>Clostridia</taxon>
        <taxon>Eubacteriales</taxon>
        <taxon>Oscillospiraceae</taxon>
        <taxon>Anaerotruncus</taxon>
        <taxon>environmental samples</taxon>
    </lineage>
</organism>
<dbReference type="Pfam" id="PF07687">
    <property type="entry name" value="M20_dimer"/>
    <property type="match status" value="1"/>
</dbReference>
<accession>A0A6N2TGM1</accession>
<dbReference type="InterPro" id="IPR011650">
    <property type="entry name" value="Peptidase_M20_dimer"/>
</dbReference>
<dbReference type="InterPro" id="IPR036264">
    <property type="entry name" value="Bact_exopeptidase_dim_dom"/>
</dbReference>
<dbReference type="GO" id="GO:0071713">
    <property type="term" value="F:para-aminobenzoyl-glutamate hydrolase activity"/>
    <property type="evidence" value="ECO:0007669"/>
    <property type="project" value="TreeGrafter"/>
</dbReference>
<sequence length="439" mass="47211">MPVSRQELKERAFAAIDQNRDKIIALGDSIFAEPELGFKEVKTAAKIKKVFEELGYEYQDGAAITGVIAPRKGKESKMKVAVMGELDAVVAPGHRCADPKTGAAHSCGHNCMIAALSGVAYALKDTGIMEELSGDIVLMAVPAEEYVEIGYRNELKKEGKIYFLGGKPEFIRLGYLDDVDVLLMQHSANYEGEQKRAYAGGETIGFLGKLVHYIGKEAHAGGAPHLGINALNAAQIGLMAVNAQRETFQDKDHIRVHPIMTKGGDLVNVVPADVRIETYVRGGSVEAIFDASAKVDRAFKAGADAVGAKCEITNLPGYLPTDFSKDLYDLNYENLKMIIGEEQAGYQAPLSTASGDLGDVSHIMPCIQASIGGAVGVFHSENFEIGDKELAYIVPAKLLVATAIDLLADGAKTGLAVKANFRPKMTKQEYLTVWGGMKE</sequence>
<dbReference type="EMBL" id="CACRSL010000003">
    <property type="protein sequence ID" value="VYT04934.1"/>
    <property type="molecule type" value="Genomic_DNA"/>
</dbReference>
<proteinExistence type="predicted"/>
<keyword evidence="2" id="KW-0378">Hydrolase</keyword>
<protein>
    <submittedName>
        <fullName evidence="2">p-aminobenzoyl-glutamate hydrolase subunit B</fullName>
        <ecNumber evidence="2">3.5.1.-</ecNumber>
    </submittedName>
</protein>
<dbReference type="Gene3D" id="3.40.630.10">
    <property type="entry name" value="Zn peptidases"/>
    <property type="match status" value="1"/>
</dbReference>
<dbReference type="Gene3D" id="3.30.70.360">
    <property type="match status" value="1"/>
</dbReference>
<dbReference type="PANTHER" id="PTHR30575">
    <property type="entry name" value="PEPTIDASE M20"/>
    <property type="match status" value="1"/>
</dbReference>
<evidence type="ECO:0000313" key="2">
    <source>
        <dbReference type="EMBL" id="VYT04934.1"/>
    </source>
</evidence>
<dbReference type="SUPFAM" id="SSF53187">
    <property type="entry name" value="Zn-dependent exopeptidases"/>
    <property type="match status" value="1"/>
</dbReference>